<reference evidence="1 2" key="1">
    <citation type="journal article" date="2020" name="Nature">
        <title>Six reference-quality genomes reveal evolution of bat adaptations.</title>
        <authorList>
            <person name="Jebb D."/>
            <person name="Huang Z."/>
            <person name="Pippel M."/>
            <person name="Hughes G.M."/>
            <person name="Lavrichenko K."/>
            <person name="Devanna P."/>
            <person name="Winkler S."/>
            <person name="Jermiin L.S."/>
            <person name="Skirmuntt E.C."/>
            <person name="Katzourakis A."/>
            <person name="Burkitt-Gray L."/>
            <person name="Ray D.A."/>
            <person name="Sullivan K.A.M."/>
            <person name="Roscito J.G."/>
            <person name="Kirilenko B.M."/>
            <person name="Davalos L.M."/>
            <person name="Corthals A.P."/>
            <person name="Power M.L."/>
            <person name="Jones G."/>
            <person name="Ransome R.D."/>
            <person name="Dechmann D.K.N."/>
            <person name="Locatelli A.G."/>
            <person name="Puechmaille S.J."/>
            <person name="Fedrigo O."/>
            <person name="Jarvis E.D."/>
            <person name="Hiller M."/>
            <person name="Vernes S.C."/>
            <person name="Myers E.W."/>
            <person name="Teeling E.C."/>
        </authorList>
    </citation>
    <scope>NUCLEOTIDE SEQUENCE [LARGE SCALE GENOMIC DNA]</scope>
    <source>
        <strain evidence="1">MMyoMyo1</strain>
        <tissue evidence="1">Flight muscle</tissue>
    </source>
</reference>
<evidence type="ECO:0000313" key="1">
    <source>
        <dbReference type="EMBL" id="KAF6369188.1"/>
    </source>
</evidence>
<proteinExistence type="predicted"/>
<comment type="caution">
    <text evidence="1">The sequence shown here is derived from an EMBL/GenBank/DDBJ whole genome shotgun (WGS) entry which is preliminary data.</text>
</comment>
<accession>A0A7J7Z528</accession>
<gene>
    <name evidence="1" type="ORF">mMyoMyo1_010576</name>
</gene>
<sequence length="121" mass="13362">MHFQEHNPDLEPLARGVLLTGSHSRPAPGRIASSDWVQSVQPGLTWKDCKATYPPSQLTRQNWGRLSEGRFYGLQLCSPVPSRSPESAKHELSIYGNTVSDGHWEEHAAVFTAALGRGARK</sequence>
<organism evidence="1 2">
    <name type="scientific">Myotis myotis</name>
    <name type="common">Greater mouse-eared bat</name>
    <name type="synonym">Vespertilio myotis</name>
    <dbReference type="NCBI Taxonomy" id="51298"/>
    <lineage>
        <taxon>Eukaryota</taxon>
        <taxon>Metazoa</taxon>
        <taxon>Chordata</taxon>
        <taxon>Craniata</taxon>
        <taxon>Vertebrata</taxon>
        <taxon>Euteleostomi</taxon>
        <taxon>Mammalia</taxon>
        <taxon>Eutheria</taxon>
        <taxon>Laurasiatheria</taxon>
        <taxon>Chiroptera</taxon>
        <taxon>Yangochiroptera</taxon>
        <taxon>Vespertilionidae</taxon>
        <taxon>Myotis</taxon>
    </lineage>
</organism>
<dbReference type="AlphaFoldDB" id="A0A7J7Z528"/>
<name>A0A7J7Z528_MYOMY</name>
<evidence type="ECO:0000313" key="2">
    <source>
        <dbReference type="Proteomes" id="UP000527355"/>
    </source>
</evidence>
<keyword evidence="2" id="KW-1185">Reference proteome</keyword>
<dbReference type="EMBL" id="JABWUV010000003">
    <property type="protein sequence ID" value="KAF6369188.1"/>
    <property type="molecule type" value="Genomic_DNA"/>
</dbReference>
<dbReference type="Proteomes" id="UP000527355">
    <property type="component" value="Unassembled WGS sequence"/>
</dbReference>
<protein>
    <submittedName>
        <fullName evidence="1">Uncharacterized protein</fullName>
    </submittedName>
</protein>